<dbReference type="PROSITE" id="PS50931">
    <property type="entry name" value="HTH_LYSR"/>
    <property type="match status" value="1"/>
</dbReference>
<dbReference type="GO" id="GO:0003700">
    <property type="term" value="F:DNA-binding transcription factor activity"/>
    <property type="evidence" value="ECO:0007669"/>
    <property type="project" value="InterPro"/>
</dbReference>
<sequence>MYLPTIKQLQYLLAVVELRHFGQAAERCFVTQSTLSSAIQELEALLGVQLLERTKRKVLPTPTGLELAEQARKILKISYNIIELSNSSKKPLCNEVRLGVIPTIAPFLLPKVLLPLHQAFPELSLLLIEDQSAHLMRRLESGEIDCAILALPYPTEKLESQLIGEEGFWVAMPEGDPLTRKRKISAAELPMERLLLLEEGHCLRDHAMSTCGGSEVKAQFQGSSLYTLIEMVAWGQGVTLVPAMALESPLLKHARIELRPLDAPTPHRQMALVWRATSYQKNNMVVLADKLAELMVG</sequence>
<dbReference type="GO" id="GO:0003677">
    <property type="term" value="F:DNA binding"/>
    <property type="evidence" value="ECO:0007669"/>
    <property type="project" value="UniProtKB-KW"/>
</dbReference>
<dbReference type="GO" id="GO:0032993">
    <property type="term" value="C:protein-DNA complex"/>
    <property type="evidence" value="ECO:0007669"/>
    <property type="project" value="TreeGrafter"/>
</dbReference>
<dbReference type="Pfam" id="PF00126">
    <property type="entry name" value="HTH_1"/>
    <property type="match status" value="1"/>
</dbReference>
<evidence type="ECO:0000256" key="2">
    <source>
        <dbReference type="ARBA" id="ARBA00023015"/>
    </source>
</evidence>
<evidence type="ECO:0000256" key="4">
    <source>
        <dbReference type="ARBA" id="ARBA00023163"/>
    </source>
</evidence>
<evidence type="ECO:0000256" key="1">
    <source>
        <dbReference type="ARBA" id="ARBA00009437"/>
    </source>
</evidence>
<accession>A0A3B0Z4P2</accession>
<evidence type="ECO:0000259" key="5">
    <source>
        <dbReference type="PROSITE" id="PS50931"/>
    </source>
</evidence>
<dbReference type="InterPro" id="IPR005119">
    <property type="entry name" value="LysR_subst-bd"/>
</dbReference>
<protein>
    <submittedName>
        <fullName evidence="6">Hydrogen peroxide-inducible genes activator =&gt; OxyR</fullName>
    </submittedName>
</protein>
<comment type="similarity">
    <text evidence="1">Belongs to the LysR transcriptional regulatory family.</text>
</comment>
<dbReference type="SUPFAM" id="SSF46785">
    <property type="entry name" value="Winged helix' DNA-binding domain"/>
    <property type="match status" value="1"/>
</dbReference>
<organism evidence="6">
    <name type="scientific">hydrothermal vent metagenome</name>
    <dbReference type="NCBI Taxonomy" id="652676"/>
    <lineage>
        <taxon>unclassified sequences</taxon>
        <taxon>metagenomes</taxon>
        <taxon>ecological metagenomes</taxon>
    </lineage>
</organism>
<gene>
    <name evidence="6" type="ORF">MNBD_GAMMA17-1374</name>
</gene>
<dbReference type="InterPro" id="IPR000847">
    <property type="entry name" value="LysR_HTH_N"/>
</dbReference>
<dbReference type="PRINTS" id="PR00039">
    <property type="entry name" value="HTHLYSR"/>
</dbReference>
<keyword evidence="3" id="KW-0238">DNA-binding</keyword>
<dbReference type="Gene3D" id="1.10.10.10">
    <property type="entry name" value="Winged helix-like DNA-binding domain superfamily/Winged helix DNA-binding domain"/>
    <property type="match status" value="1"/>
</dbReference>
<keyword evidence="4" id="KW-0804">Transcription</keyword>
<dbReference type="CDD" id="cd08411">
    <property type="entry name" value="PBP2_OxyR"/>
    <property type="match status" value="1"/>
</dbReference>
<name>A0A3B0Z4P2_9ZZZZ</name>
<evidence type="ECO:0000256" key="3">
    <source>
        <dbReference type="ARBA" id="ARBA00023125"/>
    </source>
</evidence>
<dbReference type="PANTHER" id="PTHR30346">
    <property type="entry name" value="TRANSCRIPTIONAL DUAL REGULATOR HCAR-RELATED"/>
    <property type="match status" value="1"/>
</dbReference>
<proteinExistence type="inferred from homology"/>
<feature type="domain" description="HTH lysR-type" evidence="5">
    <location>
        <begin position="4"/>
        <end position="61"/>
    </location>
</feature>
<dbReference type="AlphaFoldDB" id="A0A3B0Z4P2"/>
<evidence type="ECO:0000313" key="6">
    <source>
        <dbReference type="EMBL" id="VAW88288.1"/>
    </source>
</evidence>
<dbReference type="Pfam" id="PF03466">
    <property type="entry name" value="LysR_substrate"/>
    <property type="match status" value="1"/>
</dbReference>
<dbReference type="FunFam" id="1.10.10.10:FF:000001">
    <property type="entry name" value="LysR family transcriptional regulator"/>
    <property type="match status" value="1"/>
</dbReference>
<keyword evidence="2" id="KW-0805">Transcription regulation</keyword>
<dbReference type="SUPFAM" id="SSF53850">
    <property type="entry name" value="Periplasmic binding protein-like II"/>
    <property type="match status" value="1"/>
</dbReference>
<reference evidence="6" key="1">
    <citation type="submission" date="2018-06" db="EMBL/GenBank/DDBJ databases">
        <authorList>
            <person name="Zhirakovskaya E."/>
        </authorList>
    </citation>
    <scope>NUCLEOTIDE SEQUENCE</scope>
</reference>
<dbReference type="InterPro" id="IPR036388">
    <property type="entry name" value="WH-like_DNA-bd_sf"/>
</dbReference>
<dbReference type="PANTHER" id="PTHR30346:SF10">
    <property type="entry name" value="TRANSCRIPTIONAL REGULATOR OF OXIDATIVE STRESS OXYR"/>
    <property type="match status" value="1"/>
</dbReference>
<dbReference type="EMBL" id="UOFQ01000093">
    <property type="protein sequence ID" value="VAW88288.1"/>
    <property type="molecule type" value="Genomic_DNA"/>
</dbReference>
<dbReference type="Gene3D" id="3.40.190.10">
    <property type="entry name" value="Periplasmic binding protein-like II"/>
    <property type="match status" value="2"/>
</dbReference>
<dbReference type="InterPro" id="IPR036390">
    <property type="entry name" value="WH_DNA-bd_sf"/>
</dbReference>